<evidence type="ECO:0000313" key="5">
    <source>
        <dbReference type="EMBL" id="MFC5864068.1"/>
    </source>
</evidence>
<dbReference type="GO" id="GO:0004180">
    <property type="term" value="F:carboxypeptidase activity"/>
    <property type="evidence" value="ECO:0007669"/>
    <property type="project" value="UniProtKB-KW"/>
</dbReference>
<dbReference type="CDD" id="cd03145">
    <property type="entry name" value="GAT1_cyanophycinase"/>
    <property type="match status" value="1"/>
</dbReference>
<dbReference type="PROSITE" id="PS51257">
    <property type="entry name" value="PROKAR_LIPOPROTEIN"/>
    <property type="match status" value="1"/>
</dbReference>
<dbReference type="EC" id="3.4.15.6" evidence="5"/>
<keyword evidence="6" id="KW-1185">Reference proteome</keyword>
<accession>A0ABW1EKZ5</accession>
<dbReference type="EMBL" id="JBHSPH010000008">
    <property type="protein sequence ID" value="MFC5864068.1"/>
    <property type="molecule type" value="Genomic_DNA"/>
</dbReference>
<evidence type="ECO:0000313" key="6">
    <source>
        <dbReference type="Proteomes" id="UP001596091"/>
    </source>
</evidence>
<dbReference type="SUPFAM" id="SSF52317">
    <property type="entry name" value="Class I glutamine amidotransferase-like"/>
    <property type="match status" value="1"/>
</dbReference>
<dbReference type="PANTHER" id="PTHR36175:SF1">
    <property type="entry name" value="CYANOPHYCINASE"/>
    <property type="match status" value="1"/>
</dbReference>
<dbReference type="Proteomes" id="UP001596091">
    <property type="component" value="Unassembled WGS sequence"/>
</dbReference>
<name>A0ABW1EKZ5_9BACT</name>
<evidence type="ECO:0000256" key="1">
    <source>
        <dbReference type="ARBA" id="ARBA00006534"/>
    </source>
</evidence>
<dbReference type="InterPro" id="IPR005320">
    <property type="entry name" value="Peptidase_S51"/>
</dbReference>
<keyword evidence="2" id="KW-0645">Protease</keyword>
<dbReference type="GO" id="GO:0008241">
    <property type="term" value="F:peptidyl-dipeptidase activity"/>
    <property type="evidence" value="ECO:0007669"/>
    <property type="project" value="UniProtKB-EC"/>
</dbReference>
<comment type="similarity">
    <text evidence="1">Belongs to the peptidase S51 family.</text>
</comment>
<organism evidence="5 6">
    <name type="scientific">Acidicapsa dinghuensis</name>
    <dbReference type="NCBI Taxonomy" id="2218256"/>
    <lineage>
        <taxon>Bacteria</taxon>
        <taxon>Pseudomonadati</taxon>
        <taxon>Acidobacteriota</taxon>
        <taxon>Terriglobia</taxon>
        <taxon>Terriglobales</taxon>
        <taxon>Acidobacteriaceae</taxon>
        <taxon>Acidicapsa</taxon>
    </lineage>
</organism>
<keyword evidence="5" id="KW-0121">Carboxypeptidase</keyword>
<keyword evidence="4" id="KW-0720">Serine protease</keyword>
<dbReference type="Gene3D" id="3.40.50.880">
    <property type="match status" value="1"/>
</dbReference>
<evidence type="ECO:0000256" key="4">
    <source>
        <dbReference type="ARBA" id="ARBA00022825"/>
    </source>
</evidence>
<evidence type="ECO:0000256" key="2">
    <source>
        <dbReference type="ARBA" id="ARBA00022670"/>
    </source>
</evidence>
<dbReference type="InterPro" id="IPR029062">
    <property type="entry name" value="Class_I_gatase-like"/>
</dbReference>
<gene>
    <name evidence="5" type="ORF">ACFPT7_17310</name>
</gene>
<dbReference type="PANTHER" id="PTHR36175">
    <property type="entry name" value="CYANOPHYCINASE"/>
    <property type="match status" value="1"/>
</dbReference>
<evidence type="ECO:0000256" key="3">
    <source>
        <dbReference type="ARBA" id="ARBA00022801"/>
    </source>
</evidence>
<protein>
    <submittedName>
        <fullName evidence="5">Cyanophycinase</fullName>
        <ecNumber evidence="5">3.4.15.6</ecNumber>
    </submittedName>
</protein>
<reference evidence="6" key="1">
    <citation type="journal article" date="2019" name="Int. J. Syst. Evol. Microbiol.">
        <title>The Global Catalogue of Microorganisms (GCM) 10K type strain sequencing project: providing services to taxonomists for standard genome sequencing and annotation.</title>
        <authorList>
            <consortium name="The Broad Institute Genomics Platform"/>
            <consortium name="The Broad Institute Genome Sequencing Center for Infectious Disease"/>
            <person name="Wu L."/>
            <person name="Ma J."/>
        </authorList>
    </citation>
    <scope>NUCLEOTIDE SEQUENCE [LARGE SCALE GENOMIC DNA]</scope>
    <source>
        <strain evidence="6">JCM 4087</strain>
    </source>
</reference>
<sequence>MLLKLMKLTMKPIFFGGIAVGCLGAALPLSGNAQTRSEHPYQYFRTGAATDVAPRPMAGFALMGGGTDLDEAFRWLCTRADGGDFLILRASGDDDYNPYVQKLCPLNSVATLILPSRAAAQDPLVAETIAHAEAIFIAGGDQANYIRYWTGTPVQEQLNAAIKRGVPLGGTSAGLAVMGEWVYSAEGDKPGDPNLDSATAMMNPMGLRITLAHEFLDIPILKHVITDTHFVRRKRMGRLLVFMALIQGADDPQIRGVGVDEQTAVLLEPTGKAMVVGKGTAAFLSPLPPAPKIETGKPLNRASFDLQTVPTGGSFDFSNWCCAEANTARSIGIEAGELRP</sequence>
<comment type="caution">
    <text evidence="5">The sequence shown here is derived from an EMBL/GenBank/DDBJ whole genome shotgun (WGS) entry which is preliminary data.</text>
</comment>
<dbReference type="Pfam" id="PF03575">
    <property type="entry name" value="Peptidase_S51"/>
    <property type="match status" value="1"/>
</dbReference>
<keyword evidence="3 5" id="KW-0378">Hydrolase</keyword>
<dbReference type="RefSeq" id="WP_263340964.1">
    <property type="nucleotide sequence ID" value="NZ_JAGSYH010000006.1"/>
</dbReference>
<proteinExistence type="inferred from homology"/>